<keyword evidence="2" id="KW-1185">Reference proteome</keyword>
<dbReference type="EMBL" id="JACHMQ010000001">
    <property type="protein sequence ID" value="MBB6393803.1"/>
    <property type="molecule type" value="Genomic_DNA"/>
</dbReference>
<protein>
    <submittedName>
        <fullName evidence="1">Uncharacterized protein</fullName>
    </submittedName>
</protein>
<organism evidence="1 2">
    <name type="scientific">Actinomadura coerulea</name>
    <dbReference type="NCBI Taxonomy" id="46159"/>
    <lineage>
        <taxon>Bacteria</taxon>
        <taxon>Bacillati</taxon>
        <taxon>Actinomycetota</taxon>
        <taxon>Actinomycetes</taxon>
        <taxon>Streptosporangiales</taxon>
        <taxon>Thermomonosporaceae</taxon>
        <taxon>Actinomadura</taxon>
    </lineage>
</organism>
<accession>A0A7X0FU87</accession>
<sequence length="29" mass="3368">MREYFAEGEDAPESFARDLDRPVLTELLP</sequence>
<gene>
    <name evidence="1" type="ORF">BKA00_000717</name>
</gene>
<dbReference type="Proteomes" id="UP000546324">
    <property type="component" value="Unassembled WGS sequence"/>
</dbReference>
<comment type="caution">
    <text evidence="1">The sequence shown here is derived from an EMBL/GenBank/DDBJ whole genome shotgun (WGS) entry which is preliminary data.</text>
</comment>
<evidence type="ECO:0000313" key="1">
    <source>
        <dbReference type="EMBL" id="MBB6393803.1"/>
    </source>
</evidence>
<evidence type="ECO:0000313" key="2">
    <source>
        <dbReference type="Proteomes" id="UP000546324"/>
    </source>
</evidence>
<proteinExistence type="predicted"/>
<dbReference type="AlphaFoldDB" id="A0A7X0FU87"/>
<name>A0A7X0FU87_9ACTN</name>
<reference evidence="1 2" key="1">
    <citation type="submission" date="2020-08" db="EMBL/GenBank/DDBJ databases">
        <title>Sequencing the genomes of 1000 actinobacteria strains.</title>
        <authorList>
            <person name="Klenk H.-P."/>
        </authorList>
    </citation>
    <scope>NUCLEOTIDE SEQUENCE [LARGE SCALE GENOMIC DNA]</scope>
    <source>
        <strain evidence="1 2">DSM 43675</strain>
    </source>
</reference>